<evidence type="ECO:0000313" key="3">
    <source>
        <dbReference type="Proteomes" id="UP000037393"/>
    </source>
</evidence>
<dbReference type="EMBL" id="JNGI01000018">
    <property type="protein sequence ID" value="KNC94873.1"/>
    <property type="molecule type" value="Genomic_DNA"/>
</dbReference>
<sequence length="154" mass="17878">MSKRIIVRISSVLVMGLILMTIWIFCKLFFAGAAYYTEQDWLEYRFYTPDLLKKMPRISDKIQFDFVNVTGPDAHVFTIHFYGATDSSVIRNYLASEGYEPQKSCDVEAECWKNIKSDEVITIAKYASPKEIFVQIYQRFGSSDMEHPMGKKDL</sequence>
<name>A0A0L0H291_9ENTR</name>
<dbReference type="AlphaFoldDB" id="A0A0L0H291"/>
<dbReference type="Proteomes" id="UP000037393">
    <property type="component" value="Unassembled WGS sequence"/>
</dbReference>
<keyword evidence="1" id="KW-1133">Transmembrane helix</keyword>
<organism evidence="2 3">
    <name type="scientific">Trabulsiella odontotermitis</name>
    <dbReference type="NCBI Taxonomy" id="379893"/>
    <lineage>
        <taxon>Bacteria</taxon>
        <taxon>Pseudomonadati</taxon>
        <taxon>Pseudomonadota</taxon>
        <taxon>Gammaproteobacteria</taxon>
        <taxon>Enterobacterales</taxon>
        <taxon>Enterobacteriaceae</taxon>
        <taxon>Trabulsiella</taxon>
    </lineage>
</organism>
<keyword evidence="1" id="KW-0472">Membrane</keyword>
<reference evidence="2 3" key="1">
    <citation type="journal article" date="2015" name="Appl. Environ. Microbiol.">
        <title>The Enterobacterium Trabulsiella odontotermitis Presents Novel Adaptations Related to Its Association with Fungus-Growing Termites.</title>
        <authorList>
            <person name="Sapountzis P."/>
            <person name="Gruntjes T."/>
            <person name="Otani S."/>
            <person name="Estevez J."/>
            <person name="da Costa R.R."/>
            <person name="Plunkett G.3rd."/>
            <person name="Perna N.T."/>
            <person name="Poulsen M."/>
        </authorList>
    </citation>
    <scope>NUCLEOTIDE SEQUENCE [LARGE SCALE GENOMIC DNA]</scope>
    <source>
        <strain evidence="2 3">12</strain>
    </source>
</reference>
<keyword evidence="1" id="KW-0812">Transmembrane</keyword>
<gene>
    <name evidence="2" type="ORF">GM31_09415</name>
</gene>
<dbReference type="RefSeq" id="WP_049856094.1">
    <property type="nucleotide sequence ID" value="NZ_JNGI01000018.1"/>
</dbReference>
<dbReference type="OrthoDB" id="6463131at2"/>
<keyword evidence="3" id="KW-1185">Reference proteome</keyword>
<protein>
    <submittedName>
        <fullName evidence="2">Uncharacterized protein</fullName>
    </submittedName>
</protein>
<comment type="caution">
    <text evidence="2">The sequence shown here is derived from an EMBL/GenBank/DDBJ whole genome shotgun (WGS) entry which is preliminary data.</text>
</comment>
<accession>A0A0L0H291</accession>
<proteinExistence type="predicted"/>
<evidence type="ECO:0000313" key="2">
    <source>
        <dbReference type="EMBL" id="KNC94873.1"/>
    </source>
</evidence>
<dbReference type="PATRIC" id="fig|379893.4.peg.1918"/>
<feature type="transmembrane region" description="Helical" evidence="1">
    <location>
        <begin position="12"/>
        <end position="36"/>
    </location>
</feature>
<evidence type="ECO:0000256" key="1">
    <source>
        <dbReference type="SAM" id="Phobius"/>
    </source>
</evidence>